<keyword evidence="3" id="KW-1185">Reference proteome</keyword>
<name>A0A838BF67_9HYPH</name>
<feature type="region of interest" description="Disordered" evidence="1">
    <location>
        <begin position="74"/>
        <end position="97"/>
    </location>
</feature>
<accession>A0A838BF67</accession>
<gene>
    <name evidence="2" type="ORF">H0241_31675</name>
</gene>
<dbReference type="Proteomes" id="UP000558284">
    <property type="component" value="Unassembled WGS sequence"/>
</dbReference>
<dbReference type="AlphaFoldDB" id="A0A838BF67"/>
<dbReference type="EMBL" id="JACDTY010000027">
    <property type="protein sequence ID" value="MBA1144759.1"/>
    <property type="molecule type" value="Genomic_DNA"/>
</dbReference>
<protein>
    <submittedName>
        <fullName evidence="2">Uncharacterized protein</fullName>
    </submittedName>
</protein>
<reference evidence="2 3" key="1">
    <citation type="submission" date="2020-07" db="EMBL/GenBank/DDBJ databases">
        <title>Definition of the novel symbiovar canariense within Mesorhizobium novociceri, a new species of genus Mesorhizobium nodulating Cicer canariense in the Caldera de Taburiente National Park (La Palma, Canary Islands).</title>
        <authorList>
            <person name="Leon-Barrios M."/>
            <person name="Perez-Yepez J."/>
            <person name="Flores-Felix J.D."/>
            <person name="Ramirez-Baena M.H."/>
            <person name="Pulido-Suarez L."/>
            <person name="Igual J.M."/>
            <person name="Velazquez E."/>
            <person name="Peix A."/>
        </authorList>
    </citation>
    <scope>NUCLEOTIDE SEQUENCE [LARGE SCALE GENOMIC DNA]</scope>
    <source>
        <strain evidence="2 3">CCANP35</strain>
    </source>
</reference>
<evidence type="ECO:0000256" key="1">
    <source>
        <dbReference type="SAM" id="MobiDB-lite"/>
    </source>
</evidence>
<comment type="caution">
    <text evidence="2">The sequence shown here is derived from an EMBL/GenBank/DDBJ whole genome shotgun (WGS) entry which is preliminary data.</text>
</comment>
<sequence>MPRFRFETIGFDQTTTVEEELAGVDVVSPRAIERAHAALMAGASTGVDHSGSITRVYNEAGYLVATVKFSDVIGDKPELSPQSSRMATEEPGVMRSG</sequence>
<evidence type="ECO:0000313" key="3">
    <source>
        <dbReference type="Proteomes" id="UP000558284"/>
    </source>
</evidence>
<dbReference type="RefSeq" id="WP_181061691.1">
    <property type="nucleotide sequence ID" value="NZ_JACDTY010000027.1"/>
</dbReference>
<evidence type="ECO:0000313" key="2">
    <source>
        <dbReference type="EMBL" id="MBA1144759.1"/>
    </source>
</evidence>
<proteinExistence type="predicted"/>
<organism evidence="2 3">
    <name type="scientific">Mesorhizobium neociceri</name>
    <dbReference type="NCBI Taxonomy" id="1307853"/>
    <lineage>
        <taxon>Bacteria</taxon>
        <taxon>Pseudomonadati</taxon>
        <taxon>Pseudomonadota</taxon>
        <taxon>Alphaproteobacteria</taxon>
        <taxon>Hyphomicrobiales</taxon>
        <taxon>Phyllobacteriaceae</taxon>
        <taxon>Mesorhizobium</taxon>
    </lineage>
</organism>